<dbReference type="AlphaFoldDB" id="A0A7R7ELH7"/>
<proteinExistence type="predicted"/>
<evidence type="ECO:0000256" key="1">
    <source>
        <dbReference type="SAM" id="Phobius"/>
    </source>
</evidence>
<evidence type="ECO:0000313" key="3">
    <source>
        <dbReference type="Proteomes" id="UP000595897"/>
    </source>
</evidence>
<organism evidence="2 3">
    <name type="scientific">Anaeromicropila herbilytica</name>
    <dbReference type="NCBI Taxonomy" id="2785025"/>
    <lineage>
        <taxon>Bacteria</taxon>
        <taxon>Bacillati</taxon>
        <taxon>Bacillota</taxon>
        <taxon>Clostridia</taxon>
        <taxon>Lachnospirales</taxon>
        <taxon>Lachnospiraceae</taxon>
        <taxon>Anaeromicropila</taxon>
    </lineage>
</organism>
<feature type="transmembrane region" description="Helical" evidence="1">
    <location>
        <begin position="12"/>
        <end position="32"/>
    </location>
</feature>
<dbReference type="KEGG" id="ahb:bsdtb5_22940"/>
<accession>A0A7R7ELH7</accession>
<gene>
    <name evidence="2" type="ORF">bsdtb5_22940</name>
</gene>
<keyword evidence="1" id="KW-1133">Transmembrane helix</keyword>
<keyword evidence="1" id="KW-0812">Transmembrane</keyword>
<dbReference type="Proteomes" id="UP000595897">
    <property type="component" value="Chromosome"/>
</dbReference>
<evidence type="ECO:0000313" key="2">
    <source>
        <dbReference type="EMBL" id="BCN30999.1"/>
    </source>
</evidence>
<keyword evidence="3" id="KW-1185">Reference proteome</keyword>
<reference evidence="2 3" key="1">
    <citation type="submission" date="2020-11" db="EMBL/GenBank/DDBJ databases">
        <title>Draft genome sequencing of a Lachnospiraceae strain isolated from anoxic soil subjected to BSD treatment.</title>
        <authorList>
            <person name="Uek A."/>
            <person name="Tonouchi A."/>
        </authorList>
    </citation>
    <scope>NUCLEOTIDE SEQUENCE [LARGE SCALE GENOMIC DNA]</scope>
    <source>
        <strain evidence="2 3">TB5</strain>
    </source>
</reference>
<name>A0A7R7ELH7_9FIRM</name>
<dbReference type="RefSeq" id="WP_271712151.1">
    <property type="nucleotide sequence ID" value="NZ_AP024169.1"/>
</dbReference>
<sequence>MFVRVYDKLNSRYYKSIVYGTINVGWFLQYIVLNPLKNCFELVEYLDKSIEPAQPLVETIQRDNDDFIVYENALLLKYKHYCKKNEKYMNIDKLCGYTDVCENFEFIADIIDNKSVLAEKYKIKLRQLSDKDKWDYIQTQEDANEFMKLFVGFHDSTLDKLVYVEEHGYTGVTAIFDNSGWYGVVELCFEGLLELNIRPAKENYDRYIYEATMLVENETVFWADGYMENEDPAYNGSYIKAMNLKWRKIV</sequence>
<protein>
    <submittedName>
        <fullName evidence="2">Uncharacterized protein</fullName>
    </submittedName>
</protein>
<dbReference type="EMBL" id="AP024169">
    <property type="protein sequence ID" value="BCN30999.1"/>
    <property type="molecule type" value="Genomic_DNA"/>
</dbReference>
<keyword evidence="1" id="KW-0472">Membrane</keyword>